<evidence type="ECO:0000313" key="4">
    <source>
        <dbReference type="Proteomes" id="UP001620645"/>
    </source>
</evidence>
<gene>
    <name evidence="3" type="ORF">niasHS_010375</name>
</gene>
<protein>
    <submittedName>
        <fullName evidence="3">Uncharacterized protein</fullName>
    </submittedName>
</protein>
<feature type="region of interest" description="Disordered" evidence="1">
    <location>
        <begin position="95"/>
        <end position="128"/>
    </location>
</feature>
<feature type="transmembrane region" description="Helical" evidence="2">
    <location>
        <begin position="47"/>
        <end position="69"/>
    </location>
</feature>
<keyword evidence="2" id="KW-0472">Membrane</keyword>
<evidence type="ECO:0000256" key="1">
    <source>
        <dbReference type="SAM" id="MobiDB-lite"/>
    </source>
</evidence>
<sequence length="128" mass="13750">MDSPHNCRSCRASVELSSASAVPMMGALTDAEIQQLKEQNQRRVKRVVALVAVAITTIAVILVALSLSLGPKIDQLVSESLESSQLSSAELLLGGPKRTTAEWHHPGQQQEKTKRDMRTNGGGTWTGS</sequence>
<dbReference type="AlphaFoldDB" id="A0ABD2J1A9"/>
<keyword evidence="2" id="KW-0812">Transmembrane</keyword>
<keyword evidence="4" id="KW-1185">Reference proteome</keyword>
<organism evidence="3 4">
    <name type="scientific">Heterodera schachtii</name>
    <name type="common">Sugarbeet cyst nematode worm</name>
    <name type="synonym">Tylenchus schachtii</name>
    <dbReference type="NCBI Taxonomy" id="97005"/>
    <lineage>
        <taxon>Eukaryota</taxon>
        <taxon>Metazoa</taxon>
        <taxon>Ecdysozoa</taxon>
        <taxon>Nematoda</taxon>
        <taxon>Chromadorea</taxon>
        <taxon>Rhabditida</taxon>
        <taxon>Tylenchina</taxon>
        <taxon>Tylenchomorpha</taxon>
        <taxon>Tylenchoidea</taxon>
        <taxon>Heteroderidae</taxon>
        <taxon>Heteroderinae</taxon>
        <taxon>Heterodera</taxon>
    </lineage>
</organism>
<evidence type="ECO:0000313" key="3">
    <source>
        <dbReference type="EMBL" id="KAL3085306.1"/>
    </source>
</evidence>
<dbReference type="Proteomes" id="UP001620645">
    <property type="component" value="Unassembled WGS sequence"/>
</dbReference>
<accession>A0ABD2J1A9</accession>
<comment type="caution">
    <text evidence="3">The sequence shown here is derived from an EMBL/GenBank/DDBJ whole genome shotgun (WGS) entry which is preliminary data.</text>
</comment>
<reference evidence="3 4" key="1">
    <citation type="submission" date="2024-10" db="EMBL/GenBank/DDBJ databases">
        <authorList>
            <person name="Kim D."/>
        </authorList>
    </citation>
    <scope>NUCLEOTIDE SEQUENCE [LARGE SCALE GENOMIC DNA]</scope>
    <source>
        <strain evidence="3">Taebaek</strain>
    </source>
</reference>
<keyword evidence="2" id="KW-1133">Transmembrane helix</keyword>
<feature type="compositionally biased region" description="Basic and acidic residues" evidence="1">
    <location>
        <begin position="99"/>
        <end position="118"/>
    </location>
</feature>
<dbReference type="EMBL" id="JBICCN010000232">
    <property type="protein sequence ID" value="KAL3085306.1"/>
    <property type="molecule type" value="Genomic_DNA"/>
</dbReference>
<name>A0ABD2J1A9_HETSC</name>
<evidence type="ECO:0000256" key="2">
    <source>
        <dbReference type="SAM" id="Phobius"/>
    </source>
</evidence>
<proteinExistence type="predicted"/>